<proteinExistence type="predicted"/>
<evidence type="ECO:0000313" key="3">
    <source>
        <dbReference type="Proteomes" id="UP000236654"/>
    </source>
</evidence>
<organism evidence="2 3">
    <name type="scientific">Brumimicrobium salinarum</name>
    <dbReference type="NCBI Taxonomy" id="2058658"/>
    <lineage>
        <taxon>Bacteria</taxon>
        <taxon>Pseudomonadati</taxon>
        <taxon>Bacteroidota</taxon>
        <taxon>Flavobacteriia</taxon>
        <taxon>Flavobacteriales</taxon>
        <taxon>Crocinitomicaceae</taxon>
        <taxon>Brumimicrobium</taxon>
    </lineage>
</organism>
<evidence type="ECO:0000256" key="1">
    <source>
        <dbReference type="SAM" id="SignalP"/>
    </source>
</evidence>
<comment type="caution">
    <text evidence="2">The sequence shown here is derived from an EMBL/GenBank/DDBJ whole genome shotgun (WGS) entry which is preliminary data.</text>
</comment>
<keyword evidence="1" id="KW-0732">Signal</keyword>
<gene>
    <name evidence="2" type="ORF">CW751_10900</name>
</gene>
<accession>A0A2I0R0P6</accession>
<dbReference type="Pfam" id="PF11751">
    <property type="entry name" value="PorP_SprF"/>
    <property type="match status" value="1"/>
</dbReference>
<evidence type="ECO:0000313" key="2">
    <source>
        <dbReference type="EMBL" id="PKR80166.1"/>
    </source>
</evidence>
<dbReference type="AlphaFoldDB" id="A0A2I0R0P6"/>
<dbReference type="Proteomes" id="UP000236654">
    <property type="component" value="Unassembled WGS sequence"/>
</dbReference>
<dbReference type="OrthoDB" id="1114455at2"/>
<dbReference type="NCBIfam" id="TIGR03519">
    <property type="entry name" value="T9SS_PorP_fam"/>
    <property type="match status" value="1"/>
</dbReference>
<feature type="signal peptide" evidence="1">
    <location>
        <begin position="1"/>
        <end position="23"/>
    </location>
</feature>
<keyword evidence="3" id="KW-1185">Reference proteome</keyword>
<name>A0A2I0R0P6_9FLAO</name>
<protein>
    <recommendedName>
        <fullName evidence="4">Type IX secretion system membrane protein PorP/SprF</fullName>
    </recommendedName>
</protein>
<evidence type="ECO:0008006" key="4">
    <source>
        <dbReference type="Google" id="ProtNLM"/>
    </source>
</evidence>
<reference evidence="2 3" key="1">
    <citation type="submission" date="2017-12" db="EMBL/GenBank/DDBJ databases">
        <title>The draft genome sequence of Brumimicrobium saltpan LHR20.</title>
        <authorList>
            <person name="Do Z.-J."/>
            <person name="Luo H.-R."/>
        </authorList>
    </citation>
    <scope>NUCLEOTIDE SEQUENCE [LARGE SCALE GENOMIC DNA]</scope>
    <source>
        <strain evidence="2 3">LHR20</strain>
    </source>
</reference>
<dbReference type="RefSeq" id="WP_101335067.1">
    <property type="nucleotide sequence ID" value="NZ_PJNI01000012.1"/>
</dbReference>
<sequence length="308" mass="34880">MKKITYIITVLLLISLSTNKAQAQQDEQLSFQSLNPLYYNPAYAGSSNSINITGIGRFQWVGMEGAPNTQWLTVHAPIIGKSLGMGIHTVNDQIGSRNRTGVYYDISSSIRLNDKGARLAFGLSAGVDIISRNFTSLTIHDQNDIHNSQYSYSKFNLGAGLFYYNEKTYIGLSMPRVLKYKDEDLISNVEHGLYAQHLFLTFGQVFQLNSSFKLKATLLAKHTPETPIAIDLGLHTLMYDKINVGVIYRLTEALGVNMYYQVKNFMRIGYGYEFPLNRLANYQTGSHEILLQFDIKMKNSVYKSPRYF</sequence>
<dbReference type="EMBL" id="PJNI01000012">
    <property type="protein sequence ID" value="PKR80166.1"/>
    <property type="molecule type" value="Genomic_DNA"/>
</dbReference>
<feature type="chain" id="PRO_5014143084" description="Type IX secretion system membrane protein PorP/SprF" evidence="1">
    <location>
        <begin position="24"/>
        <end position="308"/>
    </location>
</feature>
<dbReference type="InterPro" id="IPR019861">
    <property type="entry name" value="PorP/SprF_Bacteroidetes"/>
</dbReference>